<dbReference type="PROSITE" id="PS50887">
    <property type="entry name" value="GGDEF"/>
    <property type="match status" value="1"/>
</dbReference>
<dbReference type="Pfam" id="PF00990">
    <property type="entry name" value="GGDEF"/>
    <property type="match status" value="1"/>
</dbReference>
<protein>
    <recommendedName>
        <fullName evidence="2">GGDEF domain-containing protein</fullName>
    </recommendedName>
</protein>
<dbReference type="GO" id="GO:0043709">
    <property type="term" value="P:cell adhesion involved in single-species biofilm formation"/>
    <property type="evidence" value="ECO:0007669"/>
    <property type="project" value="TreeGrafter"/>
</dbReference>
<dbReference type="AlphaFoldDB" id="A0A645F3F6"/>
<sequence length="263" mass="29436">MAQRPKAATLAPLNKLMRSVLYKTLPIALLMLVVIWWSARHIASPLRQLANGAHDMDKPETAQNIQAVKSWYFESYELKKAMLKGLSLLQRNITKLREDVNTDPLTGLGNRRHLEAAITAFQTQALPFSVVAIDIDHFKDINDGFGHDTGDEVLRQLARTMREVSRVDDLPCRVGGEEFLLLLPGTALEAATHVAERLRQMVEKMEMQHVGHITISLGVAHWPDTDPDIKAVFQQADVMLYAAKRGGRNRVMVSEASEPPSEL</sequence>
<reference evidence="3" key="1">
    <citation type="submission" date="2019-08" db="EMBL/GenBank/DDBJ databases">
        <authorList>
            <person name="Kucharzyk K."/>
            <person name="Murdoch R.W."/>
            <person name="Higgins S."/>
            <person name="Loffler F."/>
        </authorList>
    </citation>
    <scope>NUCLEOTIDE SEQUENCE</scope>
</reference>
<dbReference type="InterPro" id="IPR050469">
    <property type="entry name" value="Diguanylate_Cyclase"/>
</dbReference>
<keyword evidence="1" id="KW-0472">Membrane</keyword>
<dbReference type="GO" id="GO:1902201">
    <property type="term" value="P:negative regulation of bacterial-type flagellum-dependent cell motility"/>
    <property type="evidence" value="ECO:0007669"/>
    <property type="project" value="TreeGrafter"/>
</dbReference>
<evidence type="ECO:0000313" key="3">
    <source>
        <dbReference type="EMBL" id="MPN07144.1"/>
    </source>
</evidence>
<dbReference type="InterPro" id="IPR029787">
    <property type="entry name" value="Nucleotide_cyclase"/>
</dbReference>
<accession>A0A645F3F6</accession>
<comment type="caution">
    <text evidence="3">The sequence shown here is derived from an EMBL/GenBank/DDBJ whole genome shotgun (WGS) entry which is preliminary data.</text>
</comment>
<dbReference type="PANTHER" id="PTHR45138">
    <property type="entry name" value="REGULATORY COMPONENTS OF SENSORY TRANSDUCTION SYSTEM"/>
    <property type="match status" value="1"/>
</dbReference>
<dbReference type="EMBL" id="VSSQ01053104">
    <property type="protein sequence ID" value="MPN07144.1"/>
    <property type="molecule type" value="Genomic_DNA"/>
</dbReference>
<feature type="transmembrane region" description="Helical" evidence="1">
    <location>
        <begin position="20"/>
        <end position="39"/>
    </location>
</feature>
<dbReference type="InterPro" id="IPR000160">
    <property type="entry name" value="GGDEF_dom"/>
</dbReference>
<organism evidence="3">
    <name type="scientific">bioreactor metagenome</name>
    <dbReference type="NCBI Taxonomy" id="1076179"/>
    <lineage>
        <taxon>unclassified sequences</taxon>
        <taxon>metagenomes</taxon>
        <taxon>ecological metagenomes</taxon>
    </lineage>
</organism>
<keyword evidence="1" id="KW-1133">Transmembrane helix</keyword>
<dbReference type="GO" id="GO:0005886">
    <property type="term" value="C:plasma membrane"/>
    <property type="evidence" value="ECO:0007669"/>
    <property type="project" value="TreeGrafter"/>
</dbReference>
<dbReference type="Gene3D" id="3.30.70.270">
    <property type="match status" value="1"/>
</dbReference>
<dbReference type="CDD" id="cd01949">
    <property type="entry name" value="GGDEF"/>
    <property type="match status" value="1"/>
</dbReference>
<evidence type="ECO:0000256" key="1">
    <source>
        <dbReference type="SAM" id="Phobius"/>
    </source>
</evidence>
<dbReference type="FunFam" id="3.30.70.270:FF:000001">
    <property type="entry name" value="Diguanylate cyclase domain protein"/>
    <property type="match status" value="1"/>
</dbReference>
<dbReference type="NCBIfam" id="TIGR00254">
    <property type="entry name" value="GGDEF"/>
    <property type="match status" value="1"/>
</dbReference>
<dbReference type="SMART" id="SM00267">
    <property type="entry name" value="GGDEF"/>
    <property type="match status" value="1"/>
</dbReference>
<proteinExistence type="predicted"/>
<feature type="domain" description="GGDEF" evidence="2">
    <location>
        <begin position="126"/>
        <end position="256"/>
    </location>
</feature>
<keyword evidence="1" id="KW-0812">Transmembrane</keyword>
<name>A0A645F3F6_9ZZZZ</name>
<gene>
    <name evidence="3" type="ORF">SDC9_154410</name>
</gene>
<evidence type="ECO:0000259" key="2">
    <source>
        <dbReference type="PROSITE" id="PS50887"/>
    </source>
</evidence>
<dbReference type="PANTHER" id="PTHR45138:SF9">
    <property type="entry name" value="DIGUANYLATE CYCLASE DGCM-RELATED"/>
    <property type="match status" value="1"/>
</dbReference>
<dbReference type="SUPFAM" id="SSF55073">
    <property type="entry name" value="Nucleotide cyclase"/>
    <property type="match status" value="1"/>
</dbReference>
<dbReference type="Gene3D" id="6.10.340.10">
    <property type="match status" value="1"/>
</dbReference>
<dbReference type="InterPro" id="IPR043128">
    <property type="entry name" value="Rev_trsase/Diguanyl_cyclase"/>
</dbReference>
<dbReference type="GO" id="GO:0052621">
    <property type="term" value="F:diguanylate cyclase activity"/>
    <property type="evidence" value="ECO:0007669"/>
    <property type="project" value="TreeGrafter"/>
</dbReference>